<evidence type="ECO:0000313" key="10">
    <source>
        <dbReference type="Proteomes" id="UP000011744"/>
    </source>
</evidence>
<dbReference type="InterPro" id="IPR010086">
    <property type="entry name" value="Flavodoxin_lc"/>
</dbReference>
<evidence type="ECO:0000256" key="3">
    <source>
        <dbReference type="ARBA" id="ARBA00022448"/>
    </source>
</evidence>
<evidence type="ECO:0000256" key="7">
    <source>
        <dbReference type="PIRNR" id="PIRNR038996"/>
    </source>
</evidence>
<keyword evidence="3 7" id="KW-0813">Transport</keyword>
<evidence type="ECO:0000313" key="9">
    <source>
        <dbReference type="EMBL" id="EME69840.1"/>
    </source>
</evidence>
<dbReference type="InterPro" id="IPR050619">
    <property type="entry name" value="Flavodoxin"/>
</dbReference>
<protein>
    <recommendedName>
        <fullName evidence="7">Flavodoxin</fullName>
    </recommendedName>
</protein>
<proteinExistence type="inferred from homology"/>
<comment type="cofactor">
    <cofactor evidence="1 7">
        <name>FMN</name>
        <dbReference type="ChEBI" id="CHEBI:58210"/>
    </cofactor>
</comment>
<evidence type="ECO:0000256" key="4">
    <source>
        <dbReference type="ARBA" id="ARBA00022630"/>
    </source>
</evidence>
<dbReference type="NCBIfam" id="TIGR01752">
    <property type="entry name" value="flav_long"/>
    <property type="match status" value="1"/>
</dbReference>
<dbReference type="SUPFAM" id="SSF52218">
    <property type="entry name" value="Flavoproteins"/>
    <property type="match status" value="1"/>
</dbReference>
<dbReference type="Pfam" id="PF00258">
    <property type="entry name" value="Flavodoxin_1"/>
    <property type="match status" value="1"/>
</dbReference>
<dbReference type="PROSITE" id="PS50902">
    <property type="entry name" value="FLAVODOXIN_LIKE"/>
    <property type="match status" value="1"/>
</dbReference>
<dbReference type="NCBIfam" id="NF006736">
    <property type="entry name" value="PRK09267.1-2"/>
    <property type="match status" value="1"/>
</dbReference>
<dbReference type="eggNOG" id="COG0716">
    <property type="taxonomic scope" value="Bacteria"/>
</dbReference>
<comment type="caution">
    <text evidence="9">The sequence shown here is derived from an EMBL/GenBank/DDBJ whole genome shotgun (WGS) entry which is preliminary data.</text>
</comment>
<keyword evidence="10" id="KW-1185">Reference proteome</keyword>
<sequence>MNVTVIFGSDSGVTKAVAATIAKKTGARLLDVQEARTADYEGCDLLILGSPTYGMGELQTDWDLHLSQLEGADLSARKVALFGTGDQMTYPDSFVDAMGILYDKVVSQGAEVVGFTDTVGYDFTGSTALRGGRFVGLALDEDTQSHLTSARIDDWLGQLR</sequence>
<accession>M2Z691</accession>
<dbReference type="PANTHER" id="PTHR42809:SF1">
    <property type="entry name" value="FLAVODOXIN 1"/>
    <property type="match status" value="1"/>
</dbReference>
<dbReference type="Proteomes" id="UP000011744">
    <property type="component" value="Unassembled WGS sequence"/>
</dbReference>
<dbReference type="EMBL" id="AONQ01000026">
    <property type="protein sequence ID" value="EME69840.1"/>
    <property type="molecule type" value="Genomic_DNA"/>
</dbReference>
<comment type="similarity">
    <text evidence="2 7">Belongs to the flavodoxin family.</text>
</comment>
<gene>
    <name evidence="9" type="ORF">H261_11184</name>
</gene>
<evidence type="ECO:0000256" key="2">
    <source>
        <dbReference type="ARBA" id="ARBA00005267"/>
    </source>
</evidence>
<dbReference type="AlphaFoldDB" id="M2Z691"/>
<dbReference type="NCBIfam" id="NF006739">
    <property type="entry name" value="PRK09267.1-5"/>
    <property type="match status" value="1"/>
</dbReference>
<dbReference type="RefSeq" id="WP_008617460.1">
    <property type="nucleotide sequence ID" value="NZ_AONQ01000026.1"/>
</dbReference>
<dbReference type="PANTHER" id="PTHR42809">
    <property type="entry name" value="FLAVODOXIN 2"/>
    <property type="match status" value="1"/>
</dbReference>
<dbReference type="InterPro" id="IPR029039">
    <property type="entry name" value="Flavoprotein-like_sf"/>
</dbReference>
<evidence type="ECO:0000259" key="8">
    <source>
        <dbReference type="PROSITE" id="PS50902"/>
    </source>
</evidence>
<keyword evidence="4 7" id="KW-0285">Flavoprotein</keyword>
<name>M2Z691_9PROT</name>
<dbReference type="PROSITE" id="PS00201">
    <property type="entry name" value="FLAVODOXIN"/>
    <property type="match status" value="1"/>
</dbReference>
<dbReference type="InterPro" id="IPR001226">
    <property type="entry name" value="Flavodoxin_CS"/>
</dbReference>
<evidence type="ECO:0000256" key="1">
    <source>
        <dbReference type="ARBA" id="ARBA00001917"/>
    </source>
</evidence>
<organism evidence="9 10">
    <name type="scientific">Paramagnetospirillum caucaseum</name>
    <dbReference type="NCBI Taxonomy" id="1244869"/>
    <lineage>
        <taxon>Bacteria</taxon>
        <taxon>Pseudomonadati</taxon>
        <taxon>Pseudomonadota</taxon>
        <taxon>Alphaproteobacteria</taxon>
        <taxon>Rhodospirillales</taxon>
        <taxon>Magnetospirillaceae</taxon>
        <taxon>Paramagnetospirillum</taxon>
    </lineage>
</organism>
<keyword evidence="6 7" id="KW-0249">Electron transport</keyword>
<keyword evidence="5 7" id="KW-0288">FMN</keyword>
<comment type="function">
    <text evidence="7">Low-potential electron donor to a number of redox enzymes.</text>
</comment>
<dbReference type="InterPro" id="IPR008254">
    <property type="entry name" value="Flavodoxin/NO_synth"/>
</dbReference>
<dbReference type="PATRIC" id="fig|1244869.3.peg.2255"/>
<evidence type="ECO:0000256" key="6">
    <source>
        <dbReference type="ARBA" id="ARBA00022982"/>
    </source>
</evidence>
<dbReference type="Gene3D" id="3.40.50.360">
    <property type="match status" value="1"/>
</dbReference>
<dbReference type="GO" id="GO:0010181">
    <property type="term" value="F:FMN binding"/>
    <property type="evidence" value="ECO:0007669"/>
    <property type="project" value="UniProtKB-UniRule"/>
</dbReference>
<dbReference type="STRING" id="1244869.H261_11184"/>
<evidence type="ECO:0000256" key="5">
    <source>
        <dbReference type="ARBA" id="ARBA00022643"/>
    </source>
</evidence>
<reference evidence="9 10" key="1">
    <citation type="journal article" date="2014" name="Genome Announc.">
        <title>Draft Genome Sequence of Magnetospirillum sp. Strain SO-1, a Freshwater Magnetotactic Bacterium Isolated from the Ol'khovka River, Russia.</title>
        <authorList>
            <person name="Grouzdev D.S."/>
            <person name="Dziuba M.V."/>
            <person name="Sukhacheva M.S."/>
            <person name="Mardanov A.V."/>
            <person name="Beletskiy A.V."/>
            <person name="Kuznetsov B.B."/>
            <person name="Skryabin K.G."/>
        </authorList>
    </citation>
    <scope>NUCLEOTIDE SEQUENCE [LARGE SCALE GENOMIC DNA]</scope>
    <source>
        <strain evidence="9 10">SO-1</strain>
    </source>
</reference>
<dbReference type="GO" id="GO:0009055">
    <property type="term" value="F:electron transfer activity"/>
    <property type="evidence" value="ECO:0007669"/>
    <property type="project" value="UniProtKB-UniRule"/>
</dbReference>
<dbReference type="OrthoDB" id="359268at2"/>
<dbReference type="PIRSF" id="PIRSF038996">
    <property type="entry name" value="FldA"/>
    <property type="match status" value="1"/>
</dbReference>
<feature type="domain" description="Flavodoxin-like" evidence="8">
    <location>
        <begin position="3"/>
        <end position="160"/>
    </location>
</feature>